<evidence type="ECO:0000313" key="3">
    <source>
        <dbReference type="EMBL" id="KAH9300419.1"/>
    </source>
</evidence>
<keyword evidence="4" id="KW-1185">Reference proteome</keyword>
<dbReference type="Proteomes" id="UP000824469">
    <property type="component" value="Unassembled WGS sequence"/>
</dbReference>
<evidence type="ECO:0000256" key="1">
    <source>
        <dbReference type="SAM" id="MobiDB-lite"/>
    </source>
</evidence>
<dbReference type="AlphaFoldDB" id="A0AA38CPL4"/>
<name>A0AA38CPL4_TAXCH</name>
<dbReference type="EMBL" id="JAHRHJ020000722">
    <property type="protein sequence ID" value="KAH9293785.1"/>
    <property type="molecule type" value="Genomic_DNA"/>
</dbReference>
<feature type="region of interest" description="Disordered" evidence="1">
    <location>
        <begin position="30"/>
        <end position="64"/>
    </location>
</feature>
<feature type="non-terminal residue" evidence="3">
    <location>
        <position position="1"/>
    </location>
</feature>
<evidence type="ECO:0000313" key="2">
    <source>
        <dbReference type="EMBL" id="KAH9293785.1"/>
    </source>
</evidence>
<comment type="caution">
    <text evidence="3">The sequence shown here is derived from an EMBL/GenBank/DDBJ whole genome shotgun (WGS) entry which is preliminary data.</text>
</comment>
<evidence type="ECO:0000313" key="4">
    <source>
        <dbReference type="Proteomes" id="UP000824469"/>
    </source>
</evidence>
<dbReference type="EMBL" id="JAHRHJ020000009">
    <property type="protein sequence ID" value="KAH9300419.1"/>
    <property type="molecule type" value="Genomic_DNA"/>
</dbReference>
<reference evidence="3 4" key="1">
    <citation type="journal article" date="2021" name="Nat. Plants">
        <title>The Taxus genome provides insights into paclitaxel biosynthesis.</title>
        <authorList>
            <person name="Xiong X."/>
            <person name="Gou J."/>
            <person name="Liao Q."/>
            <person name="Li Y."/>
            <person name="Zhou Q."/>
            <person name="Bi G."/>
            <person name="Li C."/>
            <person name="Du R."/>
            <person name="Wang X."/>
            <person name="Sun T."/>
            <person name="Guo L."/>
            <person name="Liang H."/>
            <person name="Lu P."/>
            <person name="Wu Y."/>
            <person name="Zhang Z."/>
            <person name="Ro D.K."/>
            <person name="Shang Y."/>
            <person name="Huang S."/>
            <person name="Yan J."/>
        </authorList>
    </citation>
    <scope>NUCLEOTIDE SEQUENCE [LARGE SCALE GENOMIC DNA]</scope>
    <source>
        <strain evidence="3">Ta-2019</strain>
    </source>
</reference>
<gene>
    <name evidence="3" type="ORF">KI387_012002</name>
    <name evidence="2" type="ORF">KI387_041009</name>
</gene>
<proteinExistence type="predicted"/>
<organism evidence="3 4">
    <name type="scientific">Taxus chinensis</name>
    <name type="common">Chinese yew</name>
    <name type="synonym">Taxus wallichiana var. chinensis</name>
    <dbReference type="NCBI Taxonomy" id="29808"/>
    <lineage>
        <taxon>Eukaryota</taxon>
        <taxon>Viridiplantae</taxon>
        <taxon>Streptophyta</taxon>
        <taxon>Embryophyta</taxon>
        <taxon>Tracheophyta</taxon>
        <taxon>Spermatophyta</taxon>
        <taxon>Pinopsida</taxon>
        <taxon>Pinidae</taxon>
        <taxon>Conifers II</taxon>
        <taxon>Cupressales</taxon>
        <taxon>Taxaceae</taxon>
        <taxon>Taxus</taxon>
    </lineage>
</organism>
<sequence length="113" mass="12587">RLSWGNGVGLLACGDISAFNRPEVDSRLLGKKRASSTSNSNHSLQDRHQISTDPLENTRGSKISRLELKDEKRGRLFDIPTALDDFPYAYAATKAKFKLFNSAAIIYAKARFL</sequence>
<accession>A0AA38CPL4</accession>
<feature type="compositionally biased region" description="Polar residues" evidence="1">
    <location>
        <begin position="51"/>
        <end position="61"/>
    </location>
</feature>
<protein>
    <submittedName>
        <fullName evidence="3">Uncharacterized protein</fullName>
    </submittedName>
</protein>